<evidence type="ECO:0000313" key="2">
    <source>
        <dbReference type="EMBL" id="KKK35526.1"/>
    </source>
</evidence>
<proteinExistence type="predicted"/>
<comment type="caution">
    <text evidence="2">The sequence shown here is derived from an EMBL/GenBank/DDBJ whole genome shotgun (WGS) entry which is preliminary data.</text>
</comment>
<dbReference type="STRING" id="1432562.WN59_01455"/>
<evidence type="ECO:0000256" key="1">
    <source>
        <dbReference type="SAM" id="Phobius"/>
    </source>
</evidence>
<protein>
    <recommendedName>
        <fullName evidence="4">Type II secretion system protein</fullName>
    </recommendedName>
</protein>
<dbReference type="EMBL" id="LAYZ01000001">
    <property type="protein sequence ID" value="KKK35526.1"/>
    <property type="molecule type" value="Genomic_DNA"/>
</dbReference>
<evidence type="ECO:0008006" key="4">
    <source>
        <dbReference type="Google" id="ProtNLM"/>
    </source>
</evidence>
<keyword evidence="1" id="KW-0472">Membrane</keyword>
<dbReference type="AlphaFoldDB" id="A0A0M2SP95"/>
<dbReference type="Proteomes" id="UP000034287">
    <property type="component" value="Unassembled WGS sequence"/>
</dbReference>
<evidence type="ECO:0000313" key="3">
    <source>
        <dbReference type="Proteomes" id="UP000034287"/>
    </source>
</evidence>
<feature type="transmembrane region" description="Helical" evidence="1">
    <location>
        <begin position="12"/>
        <end position="32"/>
    </location>
</feature>
<sequence>MKDEGFMMLDAVLAMLIFSIIIGVLVPALMMIRTTVTLAEEKLDFSRSLYIELLNHDAPNNFTHEDYIQKGDSICAKENETLCLRVR</sequence>
<dbReference type="PATRIC" id="fig|1432562.3.peg.301"/>
<name>A0A0M2SP95_9STAP</name>
<keyword evidence="1" id="KW-0812">Transmembrane</keyword>
<keyword evidence="1" id="KW-1133">Transmembrane helix</keyword>
<dbReference type="RefSeq" id="WP_046511459.1">
    <property type="nucleotide sequence ID" value="NZ_LAYZ01000001.1"/>
</dbReference>
<keyword evidence="3" id="KW-1185">Reference proteome</keyword>
<reference evidence="2 3" key="1">
    <citation type="submission" date="2015-04" db="EMBL/GenBank/DDBJ databases">
        <title>Taxonomic description and genome sequence of Salinicoccus sediminis sp. nov., a novel hyper halotolerant bacterium isolated from marine sediment.</title>
        <authorList>
            <person name="Mathan Kumar R."/>
            <person name="Kaur G."/>
            <person name="Kumar N."/>
            <person name="Kumar A."/>
            <person name="Singh N.K."/>
            <person name="Kaur N."/>
            <person name="Mayilraj S."/>
        </authorList>
    </citation>
    <scope>NUCLEOTIDE SEQUENCE [LARGE SCALE GENOMIC DNA]</scope>
    <source>
        <strain evidence="2 3">SV-16</strain>
    </source>
</reference>
<organism evidence="2 3">
    <name type="scientific">Salinicoccus sediminis</name>
    <dbReference type="NCBI Taxonomy" id="1432562"/>
    <lineage>
        <taxon>Bacteria</taxon>
        <taxon>Bacillati</taxon>
        <taxon>Bacillota</taxon>
        <taxon>Bacilli</taxon>
        <taxon>Bacillales</taxon>
        <taxon>Staphylococcaceae</taxon>
        <taxon>Salinicoccus</taxon>
    </lineage>
</organism>
<accession>A0A0M2SP95</accession>
<gene>
    <name evidence="2" type="ORF">WN59_01455</name>
</gene>
<dbReference type="OrthoDB" id="2418324at2"/>